<dbReference type="InterPro" id="IPR003729">
    <property type="entry name" value="Bi_nuclease_dom"/>
</dbReference>
<proteinExistence type="predicted"/>
<dbReference type="PANTHER" id="PTHR15160:SF1">
    <property type="entry name" value="VON HIPPEL-LINDAU DISEASE TUMOR SUPPRESSOR"/>
    <property type="match status" value="1"/>
</dbReference>
<feature type="domain" description="BFN" evidence="1">
    <location>
        <begin position="1"/>
        <end position="131"/>
    </location>
</feature>
<organism evidence="2 3">
    <name type="scientific">Candidatus Segetimicrobium genomatis</name>
    <dbReference type="NCBI Taxonomy" id="2569760"/>
    <lineage>
        <taxon>Bacteria</taxon>
        <taxon>Bacillati</taxon>
        <taxon>Candidatus Sysuimicrobiota</taxon>
        <taxon>Candidatus Sysuimicrobiia</taxon>
        <taxon>Candidatus Sysuimicrobiales</taxon>
        <taxon>Candidatus Segetimicrobiaceae</taxon>
        <taxon>Candidatus Segetimicrobium</taxon>
    </lineage>
</organism>
<dbReference type="InterPro" id="IPR036104">
    <property type="entry name" value="BFN_sf"/>
</dbReference>
<accession>A0A537JJQ6</accession>
<dbReference type="EMBL" id="VBAO01000060">
    <property type="protein sequence ID" value="TMI83787.1"/>
    <property type="molecule type" value="Genomic_DNA"/>
</dbReference>
<dbReference type="SUPFAM" id="SSF103256">
    <property type="entry name" value="Hypothetical protein TM0160"/>
    <property type="match status" value="1"/>
</dbReference>
<dbReference type="GO" id="GO:0004518">
    <property type="term" value="F:nuclease activity"/>
    <property type="evidence" value="ECO:0007669"/>
    <property type="project" value="InterPro"/>
</dbReference>
<dbReference type="Proteomes" id="UP000320048">
    <property type="component" value="Unassembled WGS sequence"/>
</dbReference>
<dbReference type="PANTHER" id="PTHR15160">
    <property type="entry name" value="VON HIPPEL-LINDAU PROTEIN"/>
    <property type="match status" value="1"/>
</dbReference>
<sequence>MIGMKVRTVAMDQQMNPVVLLVDKSETLALPIWIGTAEAQSIALELQGVRMPRPMTHDLIRAMLAQLTITVNRIVVTDIQNGTYFAEIHLQNNGADVVVDSRPSDAIALALRMEAPIFVEEKVAAQAIPLKKAFDEHEVEEFRRFLDKVKPQDFRQ</sequence>
<evidence type="ECO:0000313" key="2">
    <source>
        <dbReference type="EMBL" id="TMI83787.1"/>
    </source>
</evidence>
<gene>
    <name evidence="2" type="ORF">E6H04_02305</name>
</gene>
<reference evidence="2 3" key="1">
    <citation type="journal article" date="2019" name="Nat. Microbiol.">
        <title>Mediterranean grassland soil C-N compound turnover is dependent on rainfall and depth, and is mediated by genomically divergent microorganisms.</title>
        <authorList>
            <person name="Diamond S."/>
            <person name="Andeer P.F."/>
            <person name="Li Z."/>
            <person name="Crits-Christoph A."/>
            <person name="Burstein D."/>
            <person name="Anantharaman K."/>
            <person name="Lane K.R."/>
            <person name="Thomas B.C."/>
            <person name="Pan C."/>
            <person name="Northen T.R."/>
            <person name="Banfield J.F."/>
        </authorList>
    </citation>
    <scope>NUCLEOTIDE SEQUENCE [LARGE SCALE GENOMIC DNA]</scope>
    <source>
        <strain evidence="2">NP_7</strain>
    </source>
</reference>
<protein>
    <submittedName>
        <fullName evidence="2">Bifunctional nuclease family protein</fullName>
    </submittedName>
</protein>
<dbReference type="Gene3D" id="3.10.690.10">
    <property type="entry name" value="Bifunctional nuclease domain"/>
    <property type="match status" value="1"/>
</dbReference>
<dbReference type="PROSITE" id="PS51658">
    <property type="entry name" value="BFN"/>
    <property type="match status" value="1"/>
</dbReference>
<evidence type="ECO:0000313" key="3">
    <source>
        <dbReference type="Proteomes" id="UP000320048"/>
    </source>
</evidence>
<evidence type="ECO:0000259" key="1">
    <source>
        <dbReference type="PROSITE" id="PS51658"/>
    </source>
</evidence>
<dbReference type="AlphaFoldDB" id="A0A537JJQ6"/>
<comment type="caution">
    <text evidence="2">The sequence shown here is derived from an EMBL/GenBank/DDBJ whole genome shotgun (WGS) entry which is preliminary data.</text>
</comment>
<dbReference type="Pfam" id="PF02577">
    <property type="entry name" value="BFN_dom"/>
    <property type="match status" value="1"/>
</dbReference>
<name>A0A537JJQ6_9BACT</name>